<proteinExistence type="inferred from homology"/>
<dbReference type="PANTHER" id="PTHR23155">
    <property type="entry name" value="DISEASE RESISTANCE PROTEIN RP"/>
    <property type="match status" value="1"/>
</dbReference>
<dbReference type="InterPro" id="IPR027417">
    <property type="entry name" value="P-loop_NTPase"/>
</dbReference>
<dbReference type="InterPro" id="IPR032675">
    <property type="entry name" value="LRR_dom_sf"/>
</dbReference>
<feature type="domain" description="NB-ARC" evidence="12">
    <location>
        <begin position="763"/>
        <end position="929"/>
    </location>
</feature>
<sequence length="1481" mass="170822">MTAASSFEWIDSALGELRKCYYKYIMLTPFGRSSDDIFFNCINQTKTDWDLLKMLWELLLRKKMFFQQNSGQGGGGDLGESLVFKIESAADKFGRFCVVLVEETMKKKKNSAKELEELASVFQSKSNDLIIAEIREAIDQWSSSSCCTFQVNSHPPPHDYNDSFWTSFVDSVMSNLRSIGWCGFLNDDADRGLVVRVSAFNKEVKMLSGYIRFAAQALKSKDNAAAGAGDHMIYSNDNIVVDAFLNHVASVIVRTAIQSCNYCFNYKPDLIRVPKVWFTKLLEDLQHEIDSTTNPEFMDLHLKFLIALNKLAILLPSPGQSSYRMDITYYFCSFFQTNKDLENELKSLVTLFINNQLEQQEEDSKVESFFAEISALLVEVRQHSASPYPPCPSELLIKICLVKAEIFLKEQVRHHNSTFLDGGLDGILESMRRFYTVLPQEKMEYGKQRLVLMEQVATEVASLHQPFEADKNITEFMVKNSLLHFLLKIVTFKAESFLAELLRLKSSSNAVTFMANEKVQIEFLHQQLKLLNLILVNQIMEDMEGVEKFFTPIETFSRRITCFSYSYLPHEIPKNMIRKMTFYFFELLDDANHIRLKLKEIGPQLLLPNFPRTYKLGFIDFLVRNLGDLLKHDPESIAPVKHHIEEIQLHLKSLSSFLMKVSESDIEHSELKDLCNHVIDIAYKVEFVVDSIEINAQWKHFFWFYDLQVELRLADKQAFRIHATLNDDKVQNITHVSCDMLSRDRTPAIDAIMVELRNDEERVIVDQLTRGSKHRDIISIVGMPGIGKTTLARKVYNNQNVINHFHRRAWCNVSQVYEKRQLFLEILHDIHGLTNEIHQMSEEDLESELRQFLLKNKYLIVMDDVWDIGAWNDLVNSFPDDVNGSRILITSRLRDVALKIIPFGNPHTLRLFSDDESWKLLENKIFQAEGCPDELLLVGQQIAQQCKGLPLAVVAIAGVLQRTGKGKEWWEKIAESLSSEIMKDPDARCTEILELSYKHLPGHLKACFLYLGVFPQQKDIHVNKLICYWLAEGFIKKAESKCLEDVAEDWLMDLIDRSLVIVTKRRSNGKVKECRLHDLLHDLCQSKAKEENFLQLVTRCDEPYASFPSSDYGFEFDFDHPIEHVTYSAYRLCIFLKRIHFVESRPSGLGTRSIIFGASTDPEPSFPYDISFIYQNFKFLRVLDLECINLGTSFPIEIGLLVQLRYLGIGGYMRSFPQSIENLRKLETFVVNGFRGKIVLPDTIWCMTSLRHLHVNTHVSFNLDDTDLDGCFHLKNLVSLSRPSLSCGEDTEKIMKRFPNLCKLRCIFFESWDSSTNCNQFPRLNFLAQLESLNIFYYGRALKTSEFVFPLNLKKLTLSNFRLPWNHISAIGRLPNLQVLKLVSGAFEGRIWDMREEEFQELIFLKLDTLDVTQWNASSDHLPKLQRLVLKNCKNLEKVPYEFAEINTLEIIEVLWCGQSAEESANEIGEVTGEVKVLTSR</sequence>
<keyword evidence="11" id="KW-0175">Coiled coil</keyword>
<comment type="caution">
    <text evidence="15">The sequence shown here is derived from an EMBL/GenBank/DDBJ whole genome shotgun (WGS) entry which is preliminary data.</text>
</comment>
<name>A0ABD2YJ51_9GENT</name>
<dbReference type="PRINTS" id="PR00364">
    <property type="entry name" value="DISEASERSIST"/>
</dbReference>
<keyword evidence="9" id="KW-0611">Plant defense</keyword>
<feature type="domain" description="Disease resistance N-terminal" evidence="13">
    <location>
        <begin position="618"/>
        <end position="700"/>
    </location>
</feature>
<dbReference type="InterPro" id="IPR044974">
    <property type="entry name" value="Disease_R_plants"/>
</dbReference>
<dbReference type="Proteomes" id="UP001630127">
    <property type="component" value="Unassembled WGS sequence"/>
</dbReference>
<keyword evidence="7" id="KW-0677">Repeat</keyword>
<dbReference type="InterPro" id="IPR038005">
    <property type="entry name" value="RX-like_CC"/>
</dbReference>
<feature type="coiled-coil region" evidence="11">
    <location>
        <begin position="98"/>
        <end position="125"/>
    </location>
</feature>
<dbReference type="CDD" id="cd14798">
    <property type="entry name" value="RX-CC_like"/>
    <property type="match status" value="1"/>
</dbReference>
<dbReference type="PANTHER" id="PTHR23155:SF1152">
    <property type="entry name" value="AAA+ ATPASE DOMAIN-CONTAINING PROTEIN"/>
    <property type="match status" value="1"/>
</dbReference>
<comment type="function">
    <text evidence="1">Confers resistance to late blight (Phytophthora infestans) races carrying the avirulence gene Avr1. Resistance proteins guard the plant against pathogens that contain an appropriate avirulence protein via an indirect interaction with this avirulence protein. That triggers a defense system including the hypersensitive response, which restricts the pathogen growth.</text>
</comment>
<dbReference type="SUPFAM" id="SSF52058">
    <property type="entry name" value="L domain-like"/>
    <property type="match status" value="1"/>
</dbReference>
<dbReference type="Pfam" id="PF23559">
    <property type="entry name" value="WHD_DRP"/>
    <property type="match status" value="1"/>
</dbReference>
<feature type="domain" description="Disease resistance protein winged helix" evidence="14">
    <location>
        <begin position="1013"/>
        <end position="1084"/>
    </location>
</feature>
<dbReference type="SUPFAM" id="SSF52540">
    <property type="entry name" value="P-loop containing nucleoside triphosphate hydrolases"/>
    <property type="match status" value="1"/>
</dbReference>
<dbReference type="Gene3D" id="1.10.8.430">
    <property type="entry name" value="Helical domain of apoptotic protease-activating factors"/>
    <property type="match status" value="1"/>
</dbReference>
<evidence type="ECO:0000256" key="1">
    <source>
        <dbReference type="ARBA" id="ARBA00002074"/>
    </source>
</evidence>
<dbReference type="InterPro" id="IPR002182">
    <property type="entry name" value="NB-ARC"/>
</dbReference>
<dbReference type="Gene3D" id="3.40.50.300">
    <property type="entry name" value="P-loop containing nucleotide triphosphate hydrolases"/>
    <property type="match status" value="1"/>
</dbReference>
<dbReference type="InterPro" id="IPR042197">
    <property type="entry name" value="Apaf_helical"/>
</dbReference>
<dbReference type="GO" id="GO:0005737">
    <property type="term" value="C:cytoplasm"/>
    <property type="evidence" value="ECO:0007669"/>
    <property type="project" value="UniProtKB-SubCell"/>
</dbReference>
<evidence type="ECO:0000256" key="3">
    <source>
        <dbReference type="ARBA" id="ARBA00008894"/>
    </source>
</evidence>
<dbReference type="FunFam" id="1.10.10.10:FF:000322">
    <property type="entry name" value="Probable disease resistance protein At1g63360"/>
    <property type="match status" value="1"/>
</dbReference>
<evidence type="ECO:0000256" key="2">
    <source>
        <dbReference type="ARBA" id="ARBA00004496"/>
    </source>
</evidence>
<dbReference type="Gene3D" id="1.10.10.10">
    <property type="entry name" value="Winged helix-like DNA-binding domain superfamily/Winged helix DNA-binding domain"/>
    <property type="match status" value="1"/>
</dbReference>
<dbReference type="GO" id="GO:0005524">
    <property type="term" value="F:ATP binding"/>
    <property type="evidence" value="ECO:0007669"/>
    <property type="project" value="UniProtKB-KW"/>
</dbReference>
<accession>A0ABD2YJ51</accession>
<gene>
    <name evidence="15" type="ORF">ACH5RR_031846</name>
</gene>
<evidence type="ECO:0000259" key="12">
    <source>
        <dbReference type="Pfam" id="PF00931"/>
    </source>
</evidence>
<dbReference type="GO" id="GO:0009626">
    <property type="term" value="P:plant-type hypersensitive response"/>
    <property type="evidence" value="ECO:0007669"/>
    <property type="project" value="UniProtKB-KW"/>
</dbReference>
<evidence type="ECO:0000256" key="10">
    <source>
        <dbReference type="ARBA" id="ARBA00022840"/>
    </source>
</evidence>
<dbReference type="EMBL" id="JBJUIK010000013">
    <property type="protein sequence ID" value="KAL3506464.1"/>
    <property type="molecule type" value="Genomic_DNA"/>
</dbReference>
<keyword evidence="6" id="KW-0381">Hypersensitive response</keyword>
<evidence type="ECO:0000256" key="9">
    <source>
        <dbReference type="ARBA" id="ARBA00022821"/>
    </source>
</evidence>
<dbReference type="InterPro" id="IPR041118">
    <property type="entry name" value="Rx_N"/>
</dbReference>
<dbReference type="InterPro" id="IPR036388">
    <property type="entry name" value="WH-like_DNA-bd_sf"/>
</dbReference>
<dbReference type="Pfam" id="PF18052">
    <property type="entry name" value="Rx_N"/>
    <property type="match status" value="1"/>
</dbReference>
<evidence type="ECO:0000259" key="14">
    <source>
        <dbReference type="Pfam" id="PF23559"/>
    </source>
</evidence>
<evidence type="ECO:0000256" key="6">
    <source>
        <dbReference type="ARBA" id="ARBA00022667"/>
    </source>
</evidence>
<keyword evidence="8" id="KW-0547">Nucleotide-binding</keyword>
<comment type="similarity">
    <text evidence="3">Belongs to the disease resistance NB-LRR family.</text>
</comment>
<keyword evidence="16" id="KW-1185">Reference proteome</keyword>
<comment type="subcellular location">
    <subcellularLocation>
        <location evidence="2">Cytoplasm</location>
    </subcellularLocation>
</comment>
<evidence type="ECO:0000313" key="15">
    <source>
        <dbReference type="EMBL" id="KAL3506464.1"/>
    </source>
</evidence>
<keyword evidence="4" id="KW-0963">Cytoplasm</keyword>
<evidence type="ECO:0000256" key="8">
    <source>
        <dbReference type="ARBA" id="ARBA00022741"/>
    </source>
</evidence>
<dbReference type="Gene3D" id="1.20.5.4130">
    <property type="match status" value="1"/>
</dbReference>
<keyword evidence="5" id="KW-0433">Leucine-rich repeat</keyword>
<evidence type="ECO:0000259" key="13">
    <source>
        <dbReference type="Pfam" id="PF18052"/>
    </source>
</evidence>
<organism evidence="15 16">
    <name type="scientific">Cinchona calisaya</name>
    <dbReference type="NCBI Taxonomy" id="153742"/>
    <lineage>
        <taxon>Eukaryota</taxon>
        <taxon>Viridiplantae</taxon>
        <taxon>Streptophyta</taxon>
        <taxon>Embryophyta</taxon>
        <taxon>Tracheophyta</taxon>
        <taxon>Spermatophyta</taxon>
        <taxon>Magnoliopsida</taxon>
        <taxon>eudicotyledons</taxon>
        <taxon>Gunneridae</taxon>
        <taxon>Pentapetalae</taxon>
        <taxon>asterids</taxon>
        <taxon>lamiids</taxon>
        <taxon>Gentianales</taxon>
        <taxon>Rubiaceae</taxon>
        <taxon>Cinchonoideae</taxon>
        <taxon>Cinchoneae</taxon>
        <taxon>Cinchona</taxon>
    </lineage>
</organism>
<evidence type="ECO:0000313" key="16">
    <source>
        <dbReference type="Proteomes" id="UP001630127"/>
    </source>
</evidence>
<evidence type="ECO:0000256" key="5">
    <source>
        <dbReference type="ARBA" id="ARBA00022614"/>
    </source>
</evidence>
<dbReference type="Pfam" id="PF00931">
    <property type="entry name" value="NB-ARC"/>
    <property type="match status" value="1"/>
</dbReference>
<dbReference type="GO" id="GO:0051607">
    <property type="term" value="P:defense response to virus"/>
    <property type="evidence" value="ECO:0007669"/>
    <property type="project" value="UniProtKB-ARBA"/>
</dbReference>
<dbReference type="InterPro" id="IPR058922">
    <property type="entry name" value="WHD_DRP"/>
</dbReference>
<evidence type="ECO:0000256" key="11">
    <source>
        <dbReference type="SAM" id="Coils"/>
    </source>
</evidence>
<protein>
    <submittedName>
        <fullName evidence="15">Uncharacterized protein</fullName>
    </submittedName>
</protein>
<evidence type="ECO:0000256" key="7">
    <source>
        <dbReference type="ARBA" id="ARBA00022737"/>
    </source>
</evidence>
<dbReference type="FunFam" id="3.40.50.300:FF:001091">
    <property type="entry name" value="Probable disease resistance protein At1g61300"/>
    <property type="match status" value="1"/>
</dbReference>
<reference evidence="15 16" key="1">
    <citation type="submission" date="2024-11" db="EMBL/GenBank/DDBJ databases">
        <title>A near-complete genome assembly of Cinchona calisaya.</title>
        <authorList>
            <person name="Lian D.C."/>
            <person name="Zhao X.W."/>
            <person name="Wei L."/>
        </authorList>
    </citation>
    <scope>NUCLEOTIDE SEQUENCE [LARGE SCALE GENOMIC DNA]</scope>
    <source>
        <tissue evidence="15">Nenye</tissue>
    </source>
</reference>
<keyword evidence="10" id="KW-0067">ATP-binding</keyword>
<evidence type="ECO:0000256" key="4">
    <source>
        <dbReference type="ARBA" id="ARBA00022490"/>
    </source>
</evidence>
<dbReference type="Gene3D" id="3.80.10.10">
    <property type="entry name" value="Ribonuclease Inhibitor"/>
    <property type="match status" value="1"/>
</dbReference>